<comment type="caution">
    <text evidence="7">The sequence shown here is derived from an EMBL/GenBank/DDBJ whole genome shotgun (WGS) entry which is preliminary data.</text>
</comment>
<dbReference type="PANTHER" id="PTHR34294">
    <property type="entry name" value="TRANSCRIPTIONAL REGULATOR-RELATED"/>
    <property type="match status" value="1"/>
</dbReference>
<protein>
    <submittedName>
        <fullName evidence="7">Sugar-binding transcriptional regulator</fullName>
    </submittedName>
</protein>
<dbReference type="InterPro" id="IPR036388">
    <property type="entry name" value="WH-like_DNA-bd_sf"/>
</dbReference>
<dbReference type="GO" id="GO:0030246">
    <property type="term" value="F:carbohydrate binding"/>
    <property type="evidence" value="ECO:0007669"/>
    <property type="project" value="InterPro"/>
</dbReference>
<dbReference type="OrthoDB" id="186585at2"/>
<name>A0A4R1BNE5_9ACTN</name>
<sequence length="333" mass="35211">MRGAAGYRLVDSRQLSEQDHLILKVLRLYYEHDLTQAEVARRMGFSRPKVSKLISEGRARGLVKIEIAEPAGDFAALEIALEDRYGLTEAMVVDVREDRRSTELSAGGAGGALLARLCTAESVLGVSWGTSLRALADALPHRAFACKRIVPLVGGMGKAKTELHSNQICVALAEKVGGEYLQLAAPAIASSAESRAELMELPGIGDTLAEAAACDVAVVGIGGILPTSTMVGAGYFTPEEFLRLRNRGAVGDVCCHFLNACGEPCLPDLSARIIGVTPEQLREIPRTIGIATGPEKAPGVAAVLRSGCVDTLVCDRRLAEELLDIPPREGGSA</sequence>
<dbReference type="SUPFAM" id="SSF100950">
    <property type="entry name" value="NagB/RpiA/CoA transferase-like"/>
    <property type="match status" value="1"/>
</dbReference>
<dbReference type="Proteomes" id="UP000295244">
    <property type="component" value="Unassembled WGS sequence"/>
</dbReference>
<dbReference type="InterPro" id="IPR013324">
    <property type="entry name" value="RNA_pol_sigma_r3/r4-like"/>
</dbReference>
<feature type="domain" description="Sugar-binding" evidence="5">
    <location>
        <begin position="74"/>
        <end position="323"/>
    </location>
</feature>
<accession>A0A4R1BNE5</accession>
<keyword evidence="4" id="KW-0804">Transcription</keyword>
<dbReference type="Gene3D" id="1.10.10.10">
    <property type="entry name" value="Winged helix-like DNA-binding domain superfamily/Winged helix DNA-binding domain"/>
    <property type="match status" value="1"/>
</dbReference>
<proteinExistence type="inferred from homology"/>
<comment type="similarity">
    <text evidence="1">Belongs to the SorC transcriptional regulatory family.</text>
</comment>
<dbReference type="SUPFAM" id="SSF88659">
    <property type="entry name" value="Sigma3 and sigma4 domains of RNA polymerase sigma factors"/>
    <property type="match status" value="1"/>
</dbReference>
<evidence type="ECO:0000259" key="6">
    <source>
        <dbReference type="Pfam" id="PF04545"/>
    </source>
</evidence>
<dbReference type="InterPro" id="IPR051054">
    <property type="entry name" value="SorC_transcr_regulators"/>
</dbReference>
<dbReference type="GO" id="GO:0003677">
    <property type="term" value="F:DNA binding"/>
    <property type="evidence" value="ECO:0007669"/>
    <property type="project" value="UniProtKB-KW"/>
</dbReference>
<evidence type="ECO:0000256" key="3">
    <source>
        <dbReference type="ARBA" id="ARBA00023125"/>
    </source>
</evidence>
<dbReference type="PANTHER" id="PTHR34294:SF1">
    <property type="entry name" value="TRANSCRIPTIONAL REGULATOR LSRR"/>
    <property type="match status" value="1"/>
</dbReference>
<evidence type="ECO:0000256" key="4">
    <source>
        <dbReference type="ARBA" id="ARBA00023163"/>
    </source>
</evidence>
<feature type="domain" description="RNA polymerase sigma-70 region 4" evidence="6">
    <location>
        <begin position="24"/>
        <end position="59"/>
    </location>
</feature>
<dbReference type="GO" id="GO:0006352">
    <property type="term" value="P:DNA-templated transcription initiation"/>
    <property type="evidence" value="ECO:0007669"/>
    <property type="project" value="InterPro"/>
</dbReference>
<dbReference type="EMBL" id="SKBU01000009">
    <property type="protein sequence ID" value="TCJ18898.1"/>
    <property type="molecule type" value="Genomic_DNA"/>
</dbReference>
<dbReference type="AlphaFoldDB" id="A0A4R1BNE5"/>
<keyword evidence="3" id="KW-0238">DNA-binding</keyword>
<dbReference type="Pfam" id="PF04198">
    <property type="entry name" value="Sugar-bind"/>
    <property type="match status" value="1"/>
</dbReference>
<dbReference type="Gene3D" id="3.40.50.1360">
    <property type="match status" value="1"/>
</dbReference>
<dbReference type="InterPro" id="IPR037171">
    <property type="entry name" value="NagB/RpiA_transferase-like"/>
</dbReference>
<keyword evidence="2" id="KW-0805">Transcription regulation</keyword>
<dbReference type="Pfam" id="PF04545">
    <property type="entry name" value="Sigma70_r4"/>
    <property type="match status" value="1"/>
</dbReference>
<evidence type="ECO:0000256" key="1">
    <source>
        <dbReference type="ARBA" id="ARBA00010466"/>
    </source>
</evidence>
<reference evidence="7 8" key="1">
    <citation type="submission" date="2019-03" db="EMBL/GenBank/DDBJ databases">
        <title>Whole genome sequence of a novel Rubrobacter taiwanensis strain, isolated from Yellowstone National Park.</title>
        <authorList>
            <person name="Freed S."/>
            <person name="Ramaley R.F."/>
            <person name="Kyndt J.A."/>
        </authorList>
    </citation>
    <scope>NUCLEOTIDE SEQUENCE [LARGE SCALE GENOMIC DNA]</scope>
    <source>
        <strain evidence="7 8">Yellowstone</strain>
    </source>
</reference>
<evidence type="ECO:0000259" key="5">
    <source>
        <dbReference type="Pfam" id="PF04198"/>
    </source>
</evidence>
<evidence type="ECO:0000256" key="2">
    <source>
        <dbReference type="ARBA" id="ARBA00023015"/>
    </source>
</evidence>
<dbReference type="GO" id="GO:0003700">
    <property type="term" value="F:DNA-binding transcription factor activity"/>
    <property type="evidence" value="ECO:0007669"/>
    <property type="project" value="InterPro"/>
</dbReference>
<organism evidence="7 8">
    <name type="scientific">Rubrobacter taiwanensis</name>
    <dbReference type="NCBI Taxonomy" id="185139"/>
    <lineage>
        <taxon>Bacteria</taxon>
        <taxon>Bacillati</taxon>
        <taxon>Actinomycetota</taxon>
        <taxon>Rubrobacteria</taxon>
        <taxon>Rubrobacterales</taxon>
        <taxon>Rubrobacteraceae</taxon>
        <taxon>Rubrobacter</taxon>
    </lineage>
</organism>
<dbReference type="RefSeq" id="WP_132689455.1">
    <property type="nucleotide sequence ID" value="NZ_SKBU01000009.1"/>
</dbReference>
<evidence type="ECO:0000313" key="7">
    <source>
        <dbReference type="EMBL" id="TCJ18898.1"/>
    </source>
</evidence>
<evidence type="ECO:0000313" key="8">
    <source>
        <dbReference type="Proteomes" id="UP000295244"/>
    </source>
</evidence>
<keyword evidence="8" id="KW-1185">Reference proteome</keyword>
<gene>
    <name evidence="7" type="ORF">E0L93_05195</name>
</gene>
<dbReference type="InterPro" id="IPR007324">
    <property type="entry name" value="Sugar-bd_dom_put"/>
</dbReference>
<dbReference type="InterPro" id="IPR007630">
    <property type="entry name" value="RNA_pol_sigma70_r4"/>
</dbReference>